<dbReference type="InterPro" id="IPR025948">
    <property type="entry name" value="HTH-like_dom"/>
</dbReference>
<gene>
    <name evidence="2" type="ORF">SAMN05444486_11020</name>
</gene>
<dbReference type="Pfam" id="PF13276">
    <property type="entry name" value="HTH_21"/>
    <property type="match status" value="1"/>
</dbReference>
<evidence type="ECO:0000313" key="2">
    <source>
        <dbReference type="EMBL" id="SDY88942.1"/>
    </source>
</evidence>
<dbReference type="STRING" id="576131.SAMN05444486_11020"/>
<organism evidence="2 3">
    <name type="scientific">Lentibacter algarum</name>
    <dbReference type="NCBI Taxonomy" id="576131"/>
    <lineage>
        <taxon>Bacteria</taxon>
        <taxon>Pseudomonadati</taxon>
        <taxon>Pseudomonadota</taxon>
        <taxon>Alphaproteobacteria</taxon>
        <taxon>Rhodobacterales</taxon>
        <taxon>Roseobacteraceae</taxon>
        <taxon>Lentibacter</taxon>
    </lineage>
</organism>
<keyword evidence="3" id="KW-1185">Reference proteome</keyword>
<dbReference type="Proteomes" id="UP000199026">
    <property type="component" value="Unassembled WGS sequence"/>
</dbReference>
<dbReference type="EMBL" id="FNPR01000010">
    <property type="protein sequence ID" value="SDY88942.1"/>
    <property type="molecule type" value="Genomic_DNA"/>
</dbReference>
<dbReference type="AlphaFoldDB" id="A0A1H3NJ85"/>
<accession>A0A1H3NJ85</accession>
<name>A0A1H3NJ85_9RHOB</name>
<evidence type="ECO:0000313" key="3">
    <source>
        <dbReference type="Proteomes" id="UP000199026"/>
    </source>
</evidence>
<protein>
    <submittedName>
        <fullName evidence="2">Putative transposase</fullName>
    </submittedName>
</protein>
<reference evidence="2 3" key="1">
    <citation type="submission" date="2016-10" db="EMBL/GenBank/DDBJ databases">
        <authorList>
            <person name="de Groot N.N."/>
        </authorList>
    </citation>
    <scope>NUCLEOTIDE SEQUENCE [LARGE SCALE GENOMIC DNA]</scope>
    <source>
        <strain evidence="2 3">DSM 24677</strain>
    </source>
</reference>
<evidence type="ECO:0000259" key="1">
    <source>
        <dbReference type="Pfam" id="PF13276"/>
    </source>
</evidence>
<feature type="domain" description="HTH-like" evidence="1">
    <location>
        <begin position="46"/>
        <end position="97"/>
    </location>
</feature>
<proteinExistence type="predicted"/>
<sequence>MSPSERREMIRKENTKLSLTRQCKLLKISRSSIYYAPVGVNAETLKLMHEIDRVFTKYPFFGSRQIAAYLPQSGFSAGRHRVRRLMNIMGLQAIYKGEAQAEHQQEAPTAPYLSIPAEEARNHAAQSGLVQRHHLHPCQERLSVSGGNHGLGDP</sequence>